<reference evidence="1" key="1">
    <citation type="journal article" date="2021" name="Antibiotics">
        <title>Does an Antibiotic Stewardship Applied in a Pig Farm Lead to Low ESBL Prevalence?</title>
        <authorList>
            <person name="Fournier C."/>
            <person name="Nordmann P."/>
            <person name="Pittet O."/>
            <person name="Poirel L."/>
        </authorList>
    </citation>
    <scope>NUCLEOTIDE SEQUENCE</scope>
    <source>
        <plasmid evidence="1">pCTX-M-1.B1</plasmid>
    </source>
</reference>
<name>A0A8F1LAH1_ECOLX</name>
<dbReference type="AlphaFoldDB" id="A0A8F1LAH1"/>
<accession>A0A8F1LAH1</accession>
<keyword evidence="1" id="KW-0614">Plasmid</keyword>
<geneLocation type="plasmid" evidence="1">
    <name>pCTX-M-1.B1</name>
</geneLocation>
<sequence>MFFIQSRVLQLNVVFACLTTRRPTSCISSSRRIRPSDECLSACSTLSRKASWRIFSADKVHCQGDWAKRAFGTRSASLLTSSSWAVRSLLLIRSGPLQIASQQRSRTSHGDSVVTFSSTTSCNWIPVLASERFCGATMSSISSFPMSGSRSKTKLIL</sequence>
<proteinExistence type="predicted"/>
<dbReference type="EMBL" id="MW978789">
    <property type="protein sequence ID" value="QWP89471.1"/>
    <property type="molecule type" value="Genomic_DNA"/>
</dbReference>
<protein>
    <submittedName>
        <fullName evidence="1">Uncharacterized protein</fullName>
    </submittedName>
</protein>
<gene>
    <name evidence="1" type="ORF">EOLPNHPH_00087</name>
</gene>
<organism evidence="1">
    <name type="scientific">Escherichia coli</name>
    <dbReference type="NCBI Taxonomy" id="562"/>
    <lineage>
        <taxon>Bacteria</taxon>
        <taxon>Pseudomonadati</taxon>
        <taxon>Pseudomonadota</taxon>
        <taxon>Gammaproteobacteria</taxon>
        <taxon>Enterobacterales</taxon>
        <taxon>Enterobacteriaceae</taxon>
        <taxon>Escherichia</taxon>
    </lineage>
</organism>
<evidence type="ECO:0000313" key="1">
    <source>
        <dbReference type="EMBL" id="QWP89471.1"/>
    </source>
</evidence>